<dbReference type="STRING" id="546871.SAMN04488543_2751"/>
<feature type="chain" id="PRO_5009264550" evidence="1">
    <location>
        <begin position="28"/>
        <end position="251"/>
    </location>
</feature>
<dbReference type="EMBL" id="LT629749">
    <property type="protein sequence ID" value="SDS97321.1"/>
    <property type="molecule type" value="Genomic_DNA"/>
</dbReference>
<dbReference type="AlphaFoldDB" id="A0A1H1WL23"/>
<evidence type="ECO:0000313" key="2">
    <source>
        <dbReference type="EMBL" id="SDS97321.1"/>
    </source>
</evidence>
<dbReference type="OrthoDB" id="3296851at2"/>
<reference evidence="2 3" key="1">
    <citation type="submission" date="2016-10" db="EMBL/GenBank/DDBJ databases">
        <authorList>
            <person name="de Groot N.N."/>
        </authorList>
    </citation>
    <scope>NUCLEOTIDE SEQUENCE [LARGE SCALE GENOMIC DNA]</scope>
    <source>
        <strain evidence="2 3">DSM 21741</strain>
    </source>
</reference>
<keyword evidence="1" id="KW-0732">Signal</keyword>
<accession>A0A1H1WL23</accession>
<protein>
    <submittedName>
        <fullName evidence="2">Uncharacterized protein</fullName>
    </submittedName>
</protein>
<evidence type="ECO:0000256" key="1">
    <source>
        <dbReference type="SAM" id="SignalP"/>
    </source>
</evidence>
<dbReference type="RefSeq" id="WP_091413522.1">
    <property type="nucleotide sequence ID" value="NZ_LT629749.1"/>
</dbReference>
<evidence type="ECO:0000313" key="3">
    <source>
        <dbReference type="Proteomes" id="UP000199092"/>
    </source>
</evidence>
<proteinExistence type="predicted"/>
<dbReference type="Proteomes" id="UP000199092">
    <property type="component" value="Chromosome I"/>
</dbReference>
<gene>
    <name evidence="2" type="ORF">SAMN04488543_2751</name>
</gene>
<sequence>MDRLLAGLSTVAVSAALLVAAPSIAGADVRTGPVRATAACPDPTQIIDEEATIPQEVVVGTRYTQRMVLDVWADADCEVTEASAVVDAPRRDFGVKLTKVGTINGYDHWQGSLPVQPRTLRNTDAGTWPTTYRVNGAGVDELTVSNRVLRASRLTFNAGPEPVRNHRITYSGKLERASWNSLRYLGWTGRTVRVTAFYEDHGNSEQVAAPVTRKGGTYRLSQRFPGSAEYHADVARTSTTAAAHSRTDHVS</sequence>
<feature type="signal peptide" evidence="1">
    <location>
        <begin position="1"/>
        <end position="27"/>
    </location>
</feature>
<name>A0A1H1WL23_9ACTN</name>
<keyword evidence="3" id="KW-1185">Reference proteome</keyword>
<organism evidence="2 3">
    <name type="scientific">Friedmanniella luteola</name>
    <dbReference type="NCBI Taxonomy" id="546871"/>
    <lineage>
        <taxon>Bacteria</taxon>
        <taxon>Bacillati</taxon>
        <taxon>Actinomycetota</taxon>
        <taxon>Actinomycetes</taxon>
        <taxon>Propionibacteriales</taxon>
        <taxon>Nocardioidaceae</taxon>
        <taxon>Friedmanniella</taxon>
    </lineage>
</organism>